<organism evidence="2 3">
    <name type="scientific">Dolichospermum planctonicum</name>
    <dbReference type="NCBI Taxonomy" id="136072"/>
    <lineage>
        <taxon>Bacteria</taxon>
        <taxon>Bacillati</taxon>
        <taxon>Cyanobacteriota</taxon>
        <taxon>Cyanophyceae</taxon>
        <taxon>Nostocales</taxon>
        <taxon>Aphanizomenonaceae</taxon>
        <taxon>Dolichospermum</taxon>
    </lineage>
</organism>
<feature type="transmembrane region" description="Helical" evidence="1">
    <location>
        <begin position="64"/>
        <end position="86"/>
    </location>
</feature>
<dbReference type="OrthoDB" id="517881at2"/>
<name>A0A480AKP7_9CYAN</name>
<keyword evidence="1" id="KW-0472">Membrane</keyword>
<keyword evidence="1" id="KW-0812">Transmembrane</keyword>
<evidence type="ECO:0000256" key="1">
    <source>
        <dbReference type="SAM" id="Phobius"/>
    </source>
</evidence>
<dbReference type="AlphaFoldDB" id="A0A480AKP7"/>
<comment type="caution">
    <text evidence="2">The sequence shown here is derived from an EMBL/GenBank/DDBJ whole genome shotgun (WGS) entry which is preliminary data.</text>
</comment>
<dbReference type="EMBL" id="BJCF01000059">
    <property type="protein sequence ID" value="GCL43918.1"/>
    <property type="molecule type" value="Genomic_DNA"/>
</dbReference>
<gene>
    <name evidence="2" type="ORF">NIES80_36380</name>
</gene>
<dbReference type="RefSeq" id="WP_137909347.1">
    <property type="nucleotide sequence ID" value="NZ_BJCF01000059.1"/>
</dbReference>
<accession>A0A480AKP7</accession>
<evidence type="ECO:0000313" key="2">
    <source>
        <dbReference type="EMBL" id="GCL43918.1"/>
    </source>
</evidence>
<dbReference type="Proteomes" id="UP000299367">
    <property type="component" value="Unassembled WGS sequence"/>
</dbReference>
<keyword evidence="1" id="KW-1133">Transmembrane helix</keyword>
<sequence>MNKEQSANLGSRLENTQQAQAIEPDITQNESLTQDFSKNTDAVGPELKEEVNTKWKLSLSWKNFASYLVLLALLFIVILPFLGSVWSSYSWSQRPELPNPANISINKTIPVEVHFGSKDSALDEKVNRRTLTALTEARATAEDLASRDLDIWFDELKTRVDGDFLDWYYGYFNQKGREILALWRGVTGQNISEKEFQDFNQQFTSRVVSPEDIKARLEVLTAEVTNLYALELNKKLTAAQKDLKIPPQQWNLYLARISETVAKRDPISGSALAGTSIAGGYFLADALLSGTVSAFFEGQAVRLLEPLITGLGPEAASAFGVGAMGAVKFAGKFAGPILGGGLIAYDLLSYVHRVDQEKPMLRERIFSNLQLLKRSSLVDVTTRINQLESNIRKSIDSVSITNLG</sequence>
<proteinExistence type="predicted"/>
<evidence type="ECO:0000313" key="3">
    <source>
        <dbReference type="Proteomes" id="UP000299367"/>
    </source>
</evidence>
<reference evidence="3" key="1">
    <citation type="submission" date="2019-02" db="EMBL/GenBank/DDBJ databases">
        <title>Draft genome sequence of Dolichospermum planctonicum NIES-80.</title>
        <authorList>
            <person name="Yamaguchi H."/>
            <person name="Suzuki S."/>
            <person name="Kawachi M."/>
        </authorList>
    </citation>
    <scope>NUCLEOTIDE SEQUENCE [LARGE SCALE GENOMIC DNA]</scope>
    <source>
        <strain evidence="3">NIES-80</strain>
    </source>
</reference>
<protein>
    <submittedName>
        <fullName evidence="2">Uncharacterized protein</fullName>
    </submittedName>
</protein>